<evidence type="ECO:0000256" key="8">
    <source>
        <dbReference type="ARBA" id="ARBA00022989"/>
    </source>
</evidence>
<protein>
    <submittedName>
        <fullName evidence="13">Monofunctional biosynthetic peptidoglycan transglycosylase</fullName>
    </submittedName>
</protein>
<dbReference type="InterPro" id="IPR011812">
    <property type="entry name" value="Pep_trsgly"/>
</dbReference>
<evidence type="ECO:0000256" key="11">
    <source>
        <dbReference type="SAM" id="Phobius"/>
    </source>
</evidence>
<dbReference type="Gene3D" id="1.10.3810.10">
    <property type="entry name" value="Biosynthetic peptidoglycan transglycosylase-like"/>
    <property type="match status" value="1"/>
</dbReference>
<accession>A0A3B1A2Y4</accession>
<keyword evidence="6" id="KW-0133">Cell shape</keyword>
<dbReference type="InterPro" id="IPR001264">
    <property type="entry name" value="Glyco_trans_51"/>
</dbReference>
<evidence type="ECO:0000256" key="7">
    <source>
        <dbReference type="ARBA" id="ARBA00022984"/>
    </source>
</evidence>
<dbReference type="InterPro" id="IPR023346">
    <property type="entry name" value="Lysozyme-like_dom_sf"/>
</dbReference>
<keyword evidence="4" id="KW-0808">Transferase</keyword>
<dbReference type="GO" id="GO:0016763">
    <property type="term" value="F:pentosyltransferase activity"/>
    <property type="evidence" value="ECO:0007669"/>
    <property type="project" value="InterPro"/>
</dbReference>
<keyword evidence="9 11" id="KW-0472">Membrane</keyword>
<dbReference type="EMBL" id="UOFT01000026">
    <property type="protein sequence ID" value="VAW92529.1"/>
    <property type="molecule type" value="Genomic_DNA"/>
</dbReference>
<evidence type="ECO:0000256" key="5">
    <source>
        <dbReference type="ARBA" id="ARBA00022692"/>
    </source>
</evidence>
<keyword evidence="8 11" id="KW-1133">Transmembrane helix</keyword>
<name>A0A3B1A2Y4_9ZZZZ</name>
<evidence type="ECO:0000256" key="2">
    <source>
        <dbReference type="ARBA" id="ARBA00022519"/>
    </source>
</evidence>
<dbReference type="AlphaFoldDB" id="A0A3B1A2Y4"/>
<evidence type="ECO:0000256" key="1">
    <source>
        <dbReference type="ARBA" id="ARBA00022475"/>
    </source>
</evidence>
<dbReference type="InterPro" id="IPR036950">
    <property type="entry name" value="PBP_transglycosylase"/>
</dbReference>
<dbReference type="GO" id="GO:0016020">
    <property type="term" value="C:membrane"/>
    <property type="evidence" value="ECO:0007669"/>
    <property type="project" value="InterPro"/>
</dbReference>
<evidence type="ECO:0000259" key="12">
    <source>
        <dbReference type="Pfam" id="PF00912"/>
    </source>
</evidence>
<dbReference type="GO" id="GO:0009252">
    <property type="term" value="P:peptidoglycan biosynthetic process"/>
    <property type="evidence" value="ECO:0007669"/>
    <property type="project" value="UniProtKB-KW"/>
</dbReference>
<evidence type="ECO:0000313" key="13">
    <source>
        <dbReference type="EMBL" id="VAW92529.1"/>
    </source>
</evidence>
<keyword evidence="1" id="KW-1003">Cell membrane</keyword>
<dbReference type="PANTHER" id="PTHR30400">
    <property type="entry name" value="MONOFUNCTIONAL BIOSYNTHETIC PEPTIDOGLYCAN TRANSGLYCOSYLASE"/>
    <property type="match status" value="1"/>
</dbReference>
<keyword evidence="10" id="KW-0961">Cell wall biogenesis/degradation</keyword>
<dbReference type="NCBIfam" id="TIGR02070">
    <property type="entry name" value="mono_pep_trsgly"/>
    <property type="match status" value="1"/>
</dbReference>
<dbReference type="SUPFAM" id="SSF53955">
    <property type="entry name" value="Lysozyme-like"/>
    <property type="match status" value="1"/>
</dbReference>
<dbReference type="GO" id="GO:0009274">
    <property type="term" value="C:peptidoglycan-based cell wall"/>
    <property type="evidence" value="ECO:0007669"/>
    <property type="project" value="InterPro"/>
</dbReference>
<evidence type="ECO:0000256" key="4">
    <source>
        <dbReference type="ARBA" id="ARBA00022679"/>
    </source>
</evidence>
<dbReference type="Pfam" id="PF00912">
    <property type="entry name" value="Transgly"/>
    <property type="match status" value="1"/>
</dbReference>
<sequence>MKRWLFQRRRRRRRLKSKTKIVRYSIYLLRIFTLVLVLDIFYISTIWPDWSEYGRGSIKKTKFIQAYEARQKKDTNLPRLQWKPVPMNWIPKNMRMAVIVAEDARFYQHTGFDLDALKEAMEYNMEHMDFKYGGSTISQQTIKNMFLNPARNPLRKWHELILTVGMEIKLNKSRILEIYLNVAEFGKGIFGVEAASRYYYGVSAHTLSKRQAAELAATLPSPVKHNPKTRTKRFLQRSKKIYRYMQWFGNKAKAR</sequence>
<reference evidence="13" key="1">
    <citation type="submission" date="2018-06" db="EMBL/GenBank/DDBJ databases">
        <authorList>
            <person name="Zhirakovskaya E."/>
        </authorList>
    </citation>
    <scope>NUCLEOTIDE SEQUENCE</scope>
</reference>
<evidence type="ECO:0000256" key="3">
    <source>
        <dbReference type="ARBA" id="ARBA00022676"/>
    </source>
</evidence>
<keyword evidence="7" id="KW-0573">Peptidoglycan synthesis</keyword>
<proteinExistence type="predicted"/>
<dbReference type="PANTHER" id="PTHR30400:SF0">
    <property type="entry name" value="BIOSYNTHETIC PEPTIDOGLYCAN TRANSGLYCOSYLASE"/>
    <property type="match status" value="1"/>
</dbReference>
<dbReference type="GO" id="GO:0071555">
    <property type="term" value="P:cell wall organization"/>
    <property type="evidence" value="ECO:0007669"/>
    <property type="project" value="UniProtKB-KW"/>
</dbReference>
<gene>
    <name evidence="13" type="ORF">MNBD_GAMMA23-1950</name>
</gene>
<feature type="transmembrane region" description="Helical" evidence="11">
    <location>
        <begin position="21"/>
        <end position="43"/>
    </location>
</feature>
<keyword evidence="3" id="KW-0328">Glycosyltransferase</keyword>
<organism evidence="13">
    <name type="scientific">hydrothermal vent metagenome</name>
    <dbReference type="NCBI Taxonomy" id="652676"/>
    <lineage>
        <taxon>unclassified sequences</taxon>
        <taxon>metagenomes</taxon>
        <taxon>ecological metagenomes</taxon>
    </lineage>
</organism>
<keyword evidence="2" id="KW-0997">Cell inner membrane</keyword>
<evidence type="ECO:0000256" key="6">
    <source>
        <dbReference type="ARBA" id="ARBA00022960"/>
    </source>
</evidence>
<keyword evidence="5 11" id="KW-0812">Transmembrane</keyword>
<evidence type="ECO:0000256" key="10">
    <source>
        <dbReference type="ARBA" id="ARBA00023316"/>
    </source>
</evidence>
<feature type="domain" description="Glycosyl transferase family 51" evidence="12">
    <location>
        <begin position="83"/>
        <end position="245"/>
    </location>
</feature>
<evidence type="ECO:0000256" key="9">
    <source>
        <dbReference type="ARBA" id="ARBA00023136"/>
    </source>
</evidence>
<dbReference type="GO" id="GO:0008360">
    <property type="term" value="P:regulation of cell shape"/>
    <property type="evidence" value="ECO:0007669"/>
    <property type="project" value="UniProtKB-KW"/>
</dbReference>